<evidence type="ECO:0000256" key="17">
    <source>
        <dbReference type="SAM" id="MobiDB-lite"/>
    </source>
</evidence>
<keyword evidence="11" id="KW-0520">NAD</keyword>
<evidence type="ECO:0000259" key="19">
    <source>
        <dbReference type="SMART" id="SM01002"/>
    </source>
</evidence>
<dbReference type="PANTHER" id="PTHR10160">
    <property type="entry name" value="NAD(P) TRANSHYDROGENASE"/>
    <property type="match status" value="1"/>
</dbReference>
<dbReference type="InterPro" id="IPR007698">
    <property type="entry name" value="AlaDH/PNT_NAD(H)-bd"/>
</dbReference>
<dbReference type="NCBIfam" id="NF006942">
    <property type="entry name" value="PRK09424.1"/>
    <property type="match status" value="1"/>
</dbReference>
<dbReference type="SMART" id="SM01003">
    <property type="entry name" value="AlaDh_PNT_N"/>
    <property type="match status" value="1"/>
</dbReference>
<feature type="transmembrane region" description="Helical" evidence="18">
    <location>
        <begin position="431"/>
        <end position="448"/>
    </location>
</feature>
<dbReference type="AlphaFoldDB" id="A0A849AKB1"/>
<feature type="domain" description="Alanine dehydrogenase/pyridine nucleotide transhydrogenase NAD(H)-binding" evidence="19">
    <location>
        <begin position="147"/>
        <end position="314"/>
    </location>
</feature>
<dbReference type="CDD" id="cd05304">
    <property type="entry name" value="Rubrum_tdh"/>
    <property type="match status" value="1"/>
</dbReference>
<evidence type="ECO:0000256" key="3">
    <source>
        <dbReference type="ARBA" id="ARBA00012943"/>
    </source>
</evidence>
<evidence type="ECO:0000256" key="6">
    <source>
        <dbReference type="ARBA" id="ARBA00022692"/>
    </source>
</evidence>
<dbReference type="PIRSF" id="PIRSF000203">
    <property type="entry name" value="NADP_transhydrogenase_alpha"/>
    <property type="match status" value="1"/>
</dbReference>
<comment type="subcellular location">
    <subcellularLocation>
        <location evidence="2">Cell inner membrane</location>
        <topology evidence="2">Multi-pass membrane protein</topology>
    </subcellularLocation>
</comment>
<keyword evidence="10 18" id="KW-1133">Transmembrane helix</keyword>
<organism evidence="21 22">
    <name type="scientific">Flexivirga aerilata</name>
    <dbReference type="NCBI Taxonomy" id="1656889"/>
    <lineage>
        <taxon>Bacteria</taxon>
        <taxon>Bacillati</taxon>
        <taxon>Actinomycetota</taxon>
        <taxon>Actinomycetes</taxon>
        <taxon>Micrococcales</taxon>
        <taxon>Dermacoccaceae</taxon>
        <taxon>Flexivirga</taxon>
    </lineage>
</organism>
<dbReference type="Gene3D" id="3.40.50.720">
    <property type="entry name" value="NAD(P)-binding Rossmann-like Domain"/>
    <property type="match status" value="2"/>
</dbReference>
<evidence type="ECO:0000256" key="13">
    <source>
        <dbReference type="ARBA" id="ARBA00048202"/>
    </source>
</evidence>
<gene>
    <name evidence="21" type="ORF">HJ588_13425</name>
</gene>
<evidence type="ECO:0000256" key="2">
    <source>
        <dbReference type="ARBA" id="ARBA00004429"/>
    </source>
</evidence>
<keyword evidence="12 18" id="KW-0472">Membrane</keyword>
<comment type="catalytic activity">
    <reaction evidence="13">
        <text>NAD(+) + NADPH + H(+)(in) = NADH + NADP(+) + H(+)(out)</text>
        <dbReference type="Rhea" id="RHEA:47992"/>
        <dbReference type="ChEBI" id="CHEBI:15378"/>
        <dbReference type="ChEBI" id="CHEBI:57540"/>
        <dbReference type="ChEBI" id="CHEBI:57783"/>
        <dbReference type="ChEBI" id="CHEBI:57945"/>
        <dbReference type="ChEBI" id="CHEBI:58349"/>
        <dbReference type="EC" id="7.1.1.1"/>
    </reaction>
</comment>
<evidence type="ECO:0000256" key="16">
    <source>
        <dbReference type="ARBA" id="ARBA00083734"/>
    </source>
</evidence>
<dbReference type="Pfam" id="PF05222">
    <property type="entry name" value="AlaDh_PNT_N"/>
    <property type="match status" value="1"/>
</dbReference>
<proteinExistence type="predicted"/>
<dbReference type="PANTHER" id="PTHR10160:SF19">
    <property type="entry name" value="PROTON-TRANSLOCATING NAD(P)(+) TRANSHYDROGENASE"/>
    <property type="match status" value="1"/>
</dbReference>
<reference evidence="21 22" key="1">
    <citation type="submission" date="2020-05" db="EMBL/GenBank/DDBJ databases">
        <title>Flexivirga sp. ID2601S isolated from air conditioner.</title>
        <authorList>
            <person name="Kim D.H."/>
        </authorList>
    </citation>
    <scope>NUCLEOTIDE SEQUENCE [LARGE SCALE GENOMIC DNA]</scope>
    <source>
        <strain evidence="21 22">ID2601S</strain>
    </source>
</reference>
<dbReference type="PROSITE" id="PS00836">
    <property type="entry name" value="ALADH_PNT_1"/>
    <property type="match status" value="1"/>
</dbReference>
<feature type="domain" description="Alanine dehydrogenase/pyridine nucleotide transhydrogenase N-terminal" evidence="20">
    <location>
        <begin position="4"/>
        <end position="138"/>
    </location>
</feature>
<feature type="region of interest" description="Disordered" evidence="17">
    <location>
        <begin position="366"/>
        <end position="401"/>
    </location>
</feature>
<dbReference type="Pfam" id="PF01262">
    <property type="entry name" value="AlaDh_PNT_C"/>
    <property type="match status" value="1"/>
</dbReference>
<keyword evidence="5" id="KW-0997">Cell inner membrane</keyword>
<evidence type="ECO:0000256" key="10">
    <source>
        <dbReference type="ARBA" id="ARBA00022989"/>
    </source>
</evidence>
<keyword evidence="4" id="KW-1003">Cell membrane</keyword>
<dbReference type="InterPro" id="IPR024605">
    <property type="entry name" value="NADP_transhyd_a_C"/>
</dbReference>
<dbReference type="Proteomes" id="UP000557772">
    <property type="component" value="Unassembled WGS sequence"/>
</dbReference>
<evidence type="ECO:0000256" key="18">
    <source>
        <dbReference type="SAM" id="Phobius"/>
    </source>
</evidence>
<dbReference type="InterPro" id="IPR008142">
    <property type="entry name" value="AlaDH/PNT_CS1"/>
</dbReference>
<keyword evidence="9" id="KW-1278">Translocase</keyword>
<dbReference type="InterPro" id="IPR036291">
    <property type="entry name" value="NAD(P)-bd_dom_sf"/>
</dbReference>
<dbReference type="GO" id="GO:0050661">
    <property type="term" value="F:NADP binding"/>
    <property type="evidence" value="ECO:0007669"/>
    <property type="project" value="TreeGrafter"/>
</dbReference>
<dbReference type="InterPro" id="IPR026255">
    <property type="entry name" value="NADP_transhyd_a"/>
</dbReference>
<keyword evidence="22" id="KW-1185">Reference proteome</keyword>
<evidence type="ECO:0000256" key="4">
    <source>
        <dbReference type="ARBA" id="ARBA00022475"/>
    </source>
</evidence>
<dbReference type="NCBIfam" id="TIGR00561">
    <property type="entry name" value="pntA"/>
    <property type="match status" value="1"/>
</dbReference>
<evidence type="ECO:0000256" key="12">
    <source>
        <dbReference type="ARBA" id="ARBA00023136"/>
    </source>
</evidence>
<evidence type="ECO:0000256" key="15">
    <source>
        <dbReference type="ARBA" id="ARBA00079788"/>
    </source>
</evidence>
<keyword evidence="7" id="KW-0547">Nucleotide-binding</keyword>
<dbReference type="SUPFAM" id="SSF51735">
    <property type="entry name" value="NAD(P)-binding Rossmann-fold domains"/>
    <property type="match status" value="1"/>
</dbReference>
<feature type="transmembrane region" description="Helical" evidence="18">
    <location>
        <begin position="460"/>
        <end position="478"/>
    </location>
</feature>
<keyword evidence="8" id="KW-0521">NADP</keyword>
<evidence type="ECO:0000256" key="5">
    <source>
        <dbReference type="ARBA" id="ARBA00022519"/>
    </source>
</evidence>
<evidence type="ECO:0000259" key="20">
    <source>
        <dbReference type="SMART" id="SM01003"/>
    </source>
</evidence>
<comment type="function">
    <text evidence="1">The transhydrogenation between NADH and NADP is coupled to respiration and ATP hydrolysis and functions as a proton pump across the membrane.</text>
</comment>
<keyword evidence="21" id="KW-0560">Oxidoreductase</keyword>
<dbReference type="EMBL" id="JABENB010000002">
    <property type="protein sequence ID" value="NNG40267.1"/>
    <property type="molecule type" value="Genomic_DNA"/>
</dbReference>
<evidence type="ECO:0000256" key="11">
    <source>
        <dbReference type="ARBA" id="ARBA00023027"/>
    </source>
</evidence>
<dbReference type="GO" id="GO:0006740">
    <property type="term" value="P:NADPH regeneration"/>
    <property type="evidence" value="ECO:0007669"/>
    <property type="project" value="TreeGrafter"/>
</dbReference>
<dbReference type="GO" id="GO:0008750">
    <property type="term" value="F:proton-translocating NAD(P)+ transhydrogenase activity"/>
    <property type="evidence" value="ECO:0007669"/>
    <property type="project" value="UniProtKB-EC"/>
</dbReference>
<comment type="caution">
    <text evidence="21">The sequence shown here is derived from an EMBL/GenBank/DDBJ whole genome shotgun (WGS) entry which is preliminary data.</text>
</comment>
<evidence type="ECO:0000256" key="7">
    <source>
        <dbReference type="ARBA" id="ARBA00022741"/>
    </source>
</evidence>
<dbReference type="SMART" id="SM01002">
    <property type="entry name" value="AlaDh_PNT_C"/>
    <property type="match status" value="1"/>
</dbReference>
<feature type="transmembrane region" description="Helical" evidence="18">
    <location>
        <begin position="409"/>
        <end position="425"/>
    </location>
</feature>
<evidence type="ECO:0000256" key="8">
    <source>
        <dbReference type="ARBA" id="ARBA00022857"/>
    </source>
</evidence>
<evidence type="ECO:0000256" key="1">
    <source>
        <dbReference type="ARBA" id="ARBA00003943"/>
    </source>
</evidence>
<name>A0A849AKB1_9MICO</name>
<keyword evidence="6 18" id="KW-0812">Transmembrane</keyword>
<evidence type="ECO:0000313" key="21">
    <source>
        <dbReference type="EMBL" id="NNG40267.1"/>
    </source>
</evidence>
<accession>A0A849AKB1</accession>
<feature type="compositionally biased region" description="Low complexity" evidence="17">
    <location>
        <begin position="377"/>
        <end position="398"/>
    </location>
</feature>
<dbReference type="Pfam" id="PF12769">
    <property type="entry name" value="PNTB_4TM"/>
    <property type="match status" value="1"/>
</dbReference>
<dbReference type="GO" id="GO:0005886">
    <property type="term" value="C:plasma membrane"/>
    <property type="evidence" value="ECO:0007669"/>
    <property type="project" value="UniProtKB-SubCell"/>
</dbReference>
<protein>
    <recommendedName>
        <fullName evidence="14">NAD(P) transhydrogenase subunit alpha</fullName>
        <ecNumber evidence="3">7.1.1.1</ecNumber>
    </recommendedName>
    <alternativeName>
        <fullName evidence="16">Nicotinamide nucleotide transhydrogenase subunit alpha</fullName>
    </alternativeName>
    <alternativeName>
        <fullName evidence="15">Pyridine nucleotide transhydrogenase subunit alpha</fullName>
    </alternativeName>
</protein>
<dbReference type="GO" id="GO:0016491">
    <property type="term" value="F:oxidoreductase activity"/>
    <property type="evidence" value="ECO:0007669"/>
    <property type="project" value="UniProtKB-KW"/>
</dbReference>
<evidence type="ECO:0000256" key="14">
    <source>
        <dbReference type="ARBA" id="ARBA00071831"/>
    </source>
</evidence>
<sequence length="517" mass="52907">MRIGVVKESQPGETRVAATPATVTQLRGLGYDVIVQPGAGERSGFPDEAYDEAGATIGDPAEGEVVLGVNALDAQQLQAVRPGATVVGILAPRLHPELGEEWSAPSLGKPITALALDAAPRISRAQSLDVLSSMANIAGYRAVVEAAHAFGRFFTGQVTAAGKVPPAKVLVAGAGVAGLAAIGTAVSLGAVVRATDPRPEVADQVASLGGEYLPIEATDEADDAPNTGYAKEMGEDYRAREAQLYAQQAADSDIIITTALIPGRPAPRLLTADMVASMKPGSVIVDMAAANGGNVEGSVPGEVVTTGNGVTIIGYTDLAGRLPAQASQLYGTNLVNLMKLLTPGKDGQLVLDEDDVVQRSITVVENGENRWPPPPVEVSAAPAQTAAAPAPAAEAGEPAKPPMTPGRRLMVVLGAAAVVFVLLAISPEALTVHLTVFALAIVIGYYVIRNVHHALHTPLMSVTNAISGIIVVGALLQVGHSGAAVTTLATAAILLASINVFGGFAVTRRMLAMFSRS</sequence>
<dbReference type="InterPro" id="IPR007886">
    <property type="entry name" value="AlaDH/PNT_N"/>
</dbReference>
<dbReference type="EC" id="7.1.1.1" evidence="3"/>
<dbReference type="FunFam" id="3.40.50.720:FF:000028">
    <property type="entry name" value="NAD(P) transhydrogenase subunit alpha"/>
    <property type="match status" value="1"/>
</dbReference>
<feature type="transmembrane region" description="Helical" evidence="18">
    <location>
        <begin position="484"/>
        <end position="506"/>
    </location>
</feature>
<dbReference type="SUPFAM" id="SSF52283">
    <property type="entry name" value="Formate/glycerate dehydrogenase catalytic domain-like"/>
    <property type="match status" value="1"/>
</dbReference>
<evidence type="ECO:0000313" key="22">
    <source>
        <dbReference type="Proteomes" id="UP000557772"/>
    </source>
</evidence>
<dbReference type="RefSeq" id="WP_171156380.1">
    <property type="nucleotide sequence ID" value="NZ_JABENB010000002.1"/>
</dbReference>
<evidence type="ECO:0000256" key="9">
    <source>
        <dbReference type="ARBA" id="ARBA00022967"/>
    </source>
</evidence>